<dbReference type="SUPFAM" id="SSF55424">
    <property type="entry name" value="FAD/NAD-linked reductases, dimerisation (C-terminal) domain"/>
    <property type="match status" value="1"/>
</dbReference>
<dbReference type="GO" id="GO:0004148">
    <property type="term" value="F:dihydrolipoyl dehydrogenase (NADH) activity"/>
    <property type="evidence" value="ECO:0007669"/>
    <property type="project" value="UniProtKB-EC"/>
</dbReference>
<keyword evidence="7 14" id="KW-0274">FAD</keyword>
<comment type="similarity">
    <text evidence="2 16">Belongs to the class-I pyridine nucleotide-disulfide oxidoreductase family.</text>
</comment>
<dbReference type="NCBIfam" id="TIGR01350">
    <property type="entry name" value="lipoamide_DH"/>
    <property type="match status" value="1"/>
</dbReference>
<evidence type="ECO:0000256" key="10">
    <source>
        <dbReference type="ARBA" id="ARBA00023157"/>
    </source>
</evidence>
<evidence type="ECO:0000259" key="17">
    <source>
        <dbReference type="Pfam" id="PF02852"/>
    </source>
</evidence>
<evidence type="ECO:0000256" key="15">
    <source>
        <dbReference type="PIRSR" id="PIRSR000350-4"/>
    </source>
</evidence>
<feature type="binding site" evidence="14">
    <location>
        <position position="305"/>
    </location>
    <ligand>
        <name>NAD(+)</name>
        <dbReference type="ChEBI" id="CHEBI:57540"/>
    </ligand>
</feature>
<keyword evidence="6 16" id="KW-0285">Flavoprotein</keyword>
<dbReference type="InterPro" id="IPR001100">
    <property type="entry name" value="Pyr_nuc-diS_OxRdtase"/>
</dbReference>
<feature type="domain" description="FAD/NAD(P)-binding" evidence="18">
    <location>
        <begin position="3"/>
        <end position="320"/>
    </location>
</feature>
<name>A0A2V3W9L7_9BACI</name>
<feature type="binding site" evidence="14">
    <location>
        <position position="112"/>
    </location>
    <ligand>
        <name>FAD</name>
        <dbReference type="ChEBI" id="CHEBI:57692"/>
    </ligand>
</feature>
<dbReference type="Gene3D" id="3.50.50.60">
    <property type="entry name" value="FAD/NAD(P)-binding domain"/>
    <property type="match status" value="2"/>
</dbReference>
<comment type="subcellular location">
    <subcellularLocation>
        <location evidence="1">Cytoplasm</location>
    </subcellularLocation>
</comment>
<evidence type="ECO:0000256" key="6">
    <source>
        <dbReference type="ARBA" id="ARBA00022630"/>
    </source>
</evidence>
<evidence type="ECO:0000259" key="18">
    <source>
        <dbReference type="Pfam" id="PF07992"/>
    </source>
</evidence>
<dbReference type="InterPro" id="IPR004099">
    <property type="entry name" value="Pyr_nucl-diS_OxRdtase_dimer"/>
</dbReference>
<evidence type="ECO:0000256" key="3">
    <source>
        <dbReference type="ARBA" id="ARBA00012608"/>
    </source>
</evidence>
<evidence type="ECO:0000256" key="11">
    <source>
        <dbReference type="ARBA" id="ARBA00023284"/>
    </source>
</evidence>
<dbReference type="Pfam" id="PF07992">
    <property type="entry name" value="Pyr_redox_2"/>
    <property type="match status" value="1"/>
</dbReference>
<dbReference type="InterPro" id="IPR012999">
    <property type="entry name" value="Pyr_OxRdtase_I_AS"/>
</dbReference>
<dbReference type="PRINTS" id="PR00368">
    <property type="entry name" value="FADPNR"/>
</dbReference>
<dbReference type="InterPro" id="IPR023753">
    <property type="entry name" value="FAD/NAD-binding_dom"/>
</dbReference>
<dbReference type="GO" id="GO:0006103">
    <property type="term" value="P:2-oxoglutarate metabolic process"/>
    <property type="evidence" value="ECO:0007669"/>
    <property type="project" value="TreeGrafter"/>
</dbReference>
<feature type="binding site" evidence="14">
    <location>
        <position position="200"/>
    </location>
    <ligand>
        <name>NAD(+)</name>
        <dbReference type="ChEBI" id="CHEBI:57540"/>
    </ligand>
</feature>
<dbReference type="EC" id="1.8.1.4" evidence="3 16"/>
<dbReference type="PRINTS" id="PR00411">
    <property type="entry name" value="PNDRDTASEI"/>
</dbReference>
<keyword evidence="5" id="KW-0963">Cytoplasm</keyword>
<dbReference type="InterPro" id="IPR036188">
    <property type="entry name" value="FAD/NAD-bd_sf"/>
</dbReference>
<dbReference type="GO" id="GO:0005737">
    <property type="term" value="C:cytoplasm"/>
    <property type="evidence" value="ECO:0007669"/>
    <property type="project" value="UniProtKB-SubCell"/>
</dbReference>
<evidence type="ECO:0000256" key="12">
    <source>
        <dbReference type="ARBA" id="ARBA00049187"/>
    </source>
</evidence>
<dbReference type="RefSeq" id="WP_110393492.1">
    <property type="nucleotide sequence ID" value="NZ_JBHUHB010000001.1"/>
</dbReference>
<dbReference type="GO" id="GO:0050660">
    <property type="term" value="F:flavin adenine dinucleotide binding"/>
    <property type="evidence" value="ECO:0007669"/>
    <property type="project" value="InterPro"/>
</dbReference>
<dbReference type="InterPro" id="IPR050151">
    <property type="entry name" value="Class-I_Pyr_Nuc-Dis_Oxidored"/>
</dbReference>
<evidence type="ECO:0000256" key="5">
    <source>
        <dbReference type="ARBA" id="ARBA00022490"/>
    </source>
</evidence>
<evidence type="ECO:0000256" key="4">
    <source>
        <dbReference type="ARBA" id="ARBA00016961"/>
    </source>
</evidence>
<feature type="disulfide bond" description="Redox-active" evidence="15">
    <location>
        <begin position="40"/>
        <end position="45"/>
    </location>
</feature>
<evidence type="ECO:0000256" key="1">
    <source>
        <dbReference type="ARBA" id="ARBA00004496"/>
    </source>
</evidence>
<reference evidence="19 20" key="1">
    <citation type="submission" date="2018-05" db="EMBL/GenBank/DDBJ databases">
        <title>Genomic Encyclopedia of Type Strains, Phase IV (KMG-IV): sequencing the most valuable type-strain genomes for metagenomic binning, comparative biology and taxonomic classification.</title>
        <authorList>
            <person name="Goeker M."/>
        </authorList>
    </citation>
    <scope>NUCLEOTIDE SEQUENCE [LARGE SCALE GENOMIC DNA]</scope>
    <source>
        <strain evidence="19 20">DSM 28556</strain>
    </source>
</reference>
<keyword evidence="8 16" id="KW-0560">Oxidoreductase</keyword>
<evidence type="ECO:0000256" key="2">
    <source>
        <dbReference type="ARBA" id="ARBA00007532"/>
    </source>
</evidence>
<dbReference type="PANTHER" id="PTHR22912:SF217">
    <property type="entry name" value="DIHYDROLIPOYL DEHYDROGENASE"/>
    <property type="match status" value="1"/>
</dbReference>
<protein>
    <recommendedName>
        <fullName evidence="4 16">Dihydrolipoyl dehydrogenase</fullName>
        <ecNumber evidence="3 16">1.8.1.4</ecNumber>
    </recommendedName>
</protein>
<feature type="binding site" evidence="14">
    <location>
        <begin position="177"/>
        <end position="184"/>
    </location>
    <ligand>
        <name>NAD(+)</name>
        <dbReference type="ChEBI" id="CHEBI:57540"/>
    </ligand>
</feature>
<gene>
    <name evidence="19" type="ORF">DFR56_101126</name>
</gene>
<dbReference type="PROSITE" id="PS00076">
    <property type="entry name" value="PYRIDINE_REDOX_1"/>
    <property type="match status" value="1"/>
</dbReference>
<dbReference type="Pfam" id="PF02852">
    <property type="entry name" value="Pyr_redox_dim"/>
    <property type="match status" value="1"/>
</dbReference>
<feature type="active site" description="Proton acceptor" evidence="13">
    <location>
        <position position="436"/>
    </location>
</feature>
<keyword evidence="10" id="KW-1015">Disulfide bond</keyword>
<feature type="binding site" evidence="14">
    <location>
        <begin position="140"/>
        <end position="142"/>
    </location>
    <ligand>
        <name>FAD</name>
        <dbReference type="ChEBI" id="CHEBI:57692"/>
    </ligand>
</feature>
<feature type="binding site" evidence="14">
    <location>
        <position position="49"/>
    </location>
    <ligand>
        <name>FAD</name>
        <dbReference type="ChEBI" id="CHEBI:57692"/>
    </ligand>
</feature>
<feature type="binding site" evidence="14">
    <location>
        <position position="267"/>
    </location>
    <ligand>
        <name>NAD(+)</name>
        <dbReference type="ChEBI" id="CHEBI:57540"/>
    </ligand>
</feature>
<keyword evidence="14" id="KW-0547">Nucleotide-binding</keyword>
<evidence type="ECO:0000256" key="13">
    <source>
        <dbReference type="PIRSR" id="PIRSR000350-2"/>
    </source>
</evidence>
<evidence type="ECO:0000256" key="16">
    <source>
        <dbReference type="RuleBase" id="RU003692"/>
    </source>
</evidence>
<evidence type="ECO:0000256" key="9">
    <source>
        <dbReference type="ARBA" id="ARBA00023027"/>
    </source>
</evidence>
<dbReference type="InterPro" id="IPR016156">
    <property type="entry name" value="FAD/NAD-linked_Rdtase_dimer_sf"/>
</dbReference>
<keyword evidence="20" id="KW-1185">Reference proteome</keyword>
<dbReference type="SUPFAM" id="SSF51905">
    <property type="entry name" value="FAD/NAD(P)-binding domain"/>
    <property type="match status" value="1"/>
</dbReference>
<dbReference type="PIRSF" id="PIRSF000350">
    <property type="entry name" value="Mercury_reductase_MerA"/>
    <property type="match status" value="1"/>
</dbReference>
<comment type="catalytic activity">
    <reaction evidence="12 16">
        <text>N(6)-[(R)-dihydrolipoyl]-L-lysyl-[protein] + NAD(+) = N(6)-[(R)-lipoyl]-L-lysyl-[protein] + NADH + H(+)</text>
        <dbReference type="Rhea" id="RHEA:15045"/>
        <dbReference type="Rhea" id="RHEA-COMP:10474"/>
        <dbReference type="Rhea" id="RHEA-COMP:10475"/>
        <dbReference type="ChEBI" id="CHEBI:15378"/>
        <dbReference type="ChEBI" id="CHEBI:57540"/>
        <dbReference type="ChEBI" id="CHEBI:57945"/>
        <dbReference type="ChEBI" id="CHEBI:83099"/>
        <dbReference type="ChEBI" id="CHEBI:83100"/>
        <dbReference type="EC" id="1.8.1.4"/>
    </reaction>
</comment>
<sequence length="458" mass="49791">MKYDIAIVGGGPGGYVAAIRAAKLGLSVALVEGDALGGTCLNRGCIPSKTLLKHADALEQINKSSELSIEIEHYSFDLPKIIERKNTVIRQLKSGIQSLLRQNKITLYEGFGHVTDDKKVTIKTGEKQETISAKNIILATGSQVFVPPINGLEAIDYYTSDTIFDIKEVPNHLVIVGGGVIGLEIACVFQAFGTKVEIVEMAERILPMEDVEASTFLQKQLETSGVIFHTNTKVTEFEQADNQKVIRMEQGEEEFTLQTDAVLMCVGRRPNITGLEALSVAFDGPFVKVNHKLETSVTGIYAIGDVIGGYQLAHAASNEGIRAVQHIAGESNKKEALIPRCVYTFPEIASVGLSEVEAQEAGYRVKVKKVDLAANGKAIAANENKGFMKVIADEKYNEILGVVMVGAHVTEMISQATAFMHLEGTVEEMENMVFPHPTVSEAMFEAASAYLNKGIHYR</sequence>
<evidence type="ECO:0000256" key="14">
    <source>
        <dbReference type="PIRSR" id="PIRSR000350-3"/>
    </source>
</evidence>
<evidence type="ECO:0000256" key="7">
    <source>
        <dbReference type="ARBA" id="ARBA00022827"/>
    </source>
</evidence>
<evidence type="ECO:0000256" key="8">
    <source>
        <dbReference type="ARBA" id="ARBA00023002"/>
    </source>
</evidence>
<comment type="caution">
    <text evidence="19">The sequence shown here is derived from an EMBL/GenBank/DDBJ whole genome shotgun (WGS) entry which is preliminary data.</text>
</comment>
<proteinExistence type="inferred from homology"/>
<dbReference type="EMBL" id="QJJQ01000001">
    <property type="protein sequence ID" value="PXW90216.1"/>
    <property type="molecule type" value="Genomic_DNA"/>
</dbReference>
<evidence type="ECO:0000313" key="19">
    <source>
        <dbReference type="EMBL" id="PXW90216.1"/>
    </source>
</evidence>
<keyword evidence="11 16" id="KW-0676">Redox-active center</keyword>
<keyword evidence="9 14" id="KW-0520">NAD</keyword>
<accession>A0A2V3W9L7</accession>
<organism evidence="19 20">
    <name type="scientific">Pseudogracilibacillus auburnensis</name>
    <dbReference type="NCBI Taxonomy" id="1494959"/>
    <lineage>
        <taxon>Bacteria</taxon>
        <taxon>Bacillati</taxon>
        <taxon>Bacillota</taxon>
        <taxon>Bacilli</taxon>
        <taxon>Bacillales</taxon>
        <taxon>Bacillaceae</taxon>
        <taxon>Pseudogracilibacillus</taxon>
    </lineage>
</organism>
<comment type="miscellaneous">
    <text evidence="16">The active site is a redox-active disulfide bond.</text>
</comment>
<feature type="domain" description="Pyridine nucleotide-disulphide oxidoreductase dimerisation" evidence="17">
    <location>
        <begin position="338"/>
        <end position="446"/>
    </location>
</feature>
<dbReference type="Gene3D" id="3.30.390.30">
    <property type="match status" value="1"/>
</dbReference>
<evidence type="ECO:0000313" key="20">
    <source>
        <dbReference type="Proteomes" id="UP000247978"/>
    </source>
</evidence>
<comment type="cofactor">
    <cofactor evidence="14 16">
        <name>FAD</name>
        <dbReference type="ChEBI" id="CHEBI:57692"/>
    </cofactor>
    <text evidence="14 16">Binds 1 FAD per subunit.</text>
</comment>
<dbReference type="AlphaFoldDB" id="A0A2V3W9L7"/>
<dbReference type="InterPro" id="IPR006258">
    <property type="entry name" value="Lipoamide_DH"/>
</dbReference>
<dbReference type="OrthoDB" id="9800167at2"/>
<dbReference type="FunFam" id="3.30.390.30:FF:000001">
    <property type="entry name" value="Dihydrolipoyl dehydrogenase"/>
    <property type="match status" value="1"/>
</dbReference>
<dbReference type="PANTHER" id="PTHR22912">
    <property type="entry name" value="DISULFIDE OXIDOREDUCTASE"/>
    <property type="match status" value="1"/>
</dbReference>
<dbReference type="Proteomes" id="UP000247978">
    <property type="component" value="Unassembled WGS sequence"/>
</dbReference>